<dbReference type="InterPro" id="IPR000261">
    <property type="entry name" value="EH_dom"/>
</dbReference>
<dbReference type="EMBL" id="CDMZ01002472">
    <property type="protein sequence ID" value="CEM42535.1"/>
    <property type="molecule type" value="Genomic_DNA"/>
</dbReference>
<feature type="compositionally biased region" description="Polar residues" evidence="3">
    <location>
        <begin position="813"/>
        <end position="822"/>
    </location>
</feature>
<feature type="compositionally biased region" description="Low complexity" evidence="3">
    <location>
        <begin position="445"/>
        <end position="454"/>
    </location>
</feature>
<feature type="compositionally biased region" description="Pro residues" evidence="3">
    <location>
        <begin position="718"/>
        <end position="733"/>
    </location>
</feature>
<feature type="compositionally biased region" description="Pro residues" evidence="3">
    <location>
        <begin position="1026"/>
        <end position="1035"/>
    </location>
</feature>
<dbReference type="PANTHER" id="PTHR13037">
    <property type="entry name" value="FORMIN"/>
    <property type="match status" value="1"/>
</dbReference>
<feature type="region of interest" description="Disordered" evidence="3">
    <location>
        <begin position="381"/>
        <end position="834"/>
    </location>
</feature>
<accession>A0A0G4HER3</accession>
<feature type="compositionally biased region" description="Polar residues" evidence="3">
    <location>
        <begin position="424"/>
        <end position="433"/>
    </location>
</feature>
<feature type="compositionally biased region" description="Low complexity" evidence="3">
    <location>
        <begin position="481"/>
        <end position="504"/>
    </location>
</feature>
<reference evidence="5" key="1">
    <citation type="submission" date="2014-11" db="EMBL/GenBank/DDBJ databases">
        <authorList>
            <person name="Otto D Thomas"/>
            <person name="Naeem Raeece"/>
        </authorList>
    </citation>
    <scope>NUCLEOTIDE SEQUENCE</scope>
</reference>
<name>A0A0G4HER3_9ALVE</name>
<feature type="domain" description="EH" evidence="4">
    <location>
        <begin position="171"/>
        <end position="228"/>
    </location>
</feature>
<evidence type="ECO:0000256" key="2">
    <source>
        <dbReference type="SAM" id="Coils"/>
    </source>
</evidence>
<feature type="compositionally biased region" description="Basic and acidic residues" evidence="3">
    <location>
        <begin position="576"/>
        <end position="586"/>
    </location>
</feature>
<proteinExistence type="predicted"/>
<feature type="compositionally biased region" description="Polar residues" evidence="3">
    <location>
        <begin position="1"/>
        <end position="14"/>
    </location>
</feature>
<dbReference type="InterPro" id="IPR011992">
    <property type="entry name" value="EF-hand-dom_pair"/>
</dbReference>
<organism evidence="5">
    <name type="scientific">Chromera velia CCMP2878</name>
    <dbReference type="NCBI Taxonomy" id="1169474"/>
    <lineage>
        <taxon>Eukaryota</taxon>
        <taxon>Sar</taxon>
        <taxon>Alveolata</taxon>
        <taxon>Colpodellida</taxon>
        <taxon>Chromeraceae</taxon>
        <taxon>Chromera</taxon>
    </lineage>
</organism>
<evidence type="ECO:0000313" key="5">
    <source>
        <dbReference type="EMBL" id="CEM42535.1"/>
    </source>
</evidence>
<protein>
    <recommendedName>
        <fullName evidence="4">EH domain-containing protein</fullName>
    </recommendedName>
</protein>
<feature type="coiled-coil region" evidence="2">
    <location>
        <begin position="1280"/>
        <end position="1307"/>
    </location>
</feature>
<keyword evidence="2" id="KW-0175">Coiled coil</keyword>
<feature type="compositionally biased region" description="Low complexity" evidence="3">
    <location>
        <begin position="106"/>
        <end position="121"/>
    </location>
</feature>
<dbReference type="SUPFAM" id="SSF47473">
    <property type="entry name" value="EF-hand"/>
    <property type="match status" value="1"/>
</dbReference>
<feature type="compositionally biased region" description="Low complexity" evidence="3">
    <location>
        <begin position="385"/>
        <end position="401"/>
    </location>
</feature>
<evidence type="ECO:0000259" key="4">
    <source>
        <dbReference type="Pfam" id="PF12763"/>
    </source>
</evidence>
<feature type="compositionally biased region" description="Pro residues" evidence="3">
    <location>
        <begin position="1202"/>
        <end position="1211"/>
    </location>
</feature>
<feature type="compositionally biased region" description="Polar residues" evidence="3">
    <location>
        <begin position="792"/>
        <end position="803"/>
    </location>
</feature>
<feature type="compositionally biased region" description="Polar residues" evidence="3">
    <location>
        <begin position="612"/>
        <end position="624"/>
    </location>
</feature>
<feature type="compositionally biased region" description="Low complexity" evidence="3">
    <location>
        <begin position="663"/>
        <end position="683"/>
    </location>
</feature>
<dbReference type="VEuPathDB" id="CryptoDB:Cvel_6573"/>
<keyword evidence="1" id="KW-0945">Host-virus interaction</keyword>
<feature type="region of interest" description="Disordered" evidence="3">
    <location>
        <begin position="850"/>
        <end position="871"/>
    </location>
</feature>
<dbReference type="PANTHER" id="PTHR13037:SF24">
    <property type="entry name" value="POLYCOMB PROTEIN PCL-RELATED"/>
    <property type="match status" value="1"/>
</dbReference>
<dbReference type="Pfam" id="PF12763">
    <property type="entry name" value="EH"/>
    <property type="match status" value="1"/>
</dbReference>
<feature type="region of interest" description="Disordered" evidence="3">
    <location>
        <begin position="1"/>
        <end position="64"/>
    </location>
</feature>
<feature type="compositionally biased region" description="Polar residues" evidence="3">
    <location>
        <begin position="857"/>
        <end position="868"/>
    </location>
</feature>
<feature type="region of interest" description="Disordered" evidence="3">
    <location>
        <begin position="105"/>
        <end position="137"/>
    </location>
</feature>
<feature type="compositionally biased region" description="Polar residues" evidence="3">
    <location>
        <begin position="511"/>
        <end position="521"/>
    </location>
</feature>
<feature type="region of interest" description="Disordered" evidence="3">
    <location>
        <begin position="888"/>
        <end position="919"/>
    </location>
</feature>
<feature type="region of interest" description="Disordered" evidence="3">
    <location>
        <begin position="1009"/>
        <end position="1251"/>
    </location>
</feature>
<sequence>MQGQDWGAWQTSGNWAAGGGQVNQAHPSSHETASHTGGGMMNGYPRGQSLSPQDAFQSYRGVGGGFGQTAGSPATPYSSSQMVQGGGMYMNQGGGMPSSTSPYLSGYQTQQQGGGMQQQSQPMPARSTAPATPTVPKSTLPVQAVKSAVDALPQVERICYRFLWEQAGCTRTGNKLQGQDAFDFLIQSGLPQGFLAAVWEAADWQRKQRGWLGWDEFVVAMRLIARAQDRAGLIQKAKVGSLVGSVGVGKGRRTTFFDFIENTLPVDSPLFVPLLSFLPSPSLPLPSLIFAFPTLPCLQFLPDDNIREGTSPLTYQDLKLENIFSPDPKTPHVPQVLPRFRNLHSNLQQFESQFAHFLCSAGHVPLHPAYAGVVPGAQSATAAMHTHTSGPTTQGTSGPSGANKWDLITSAFGDVVQPGGGPSQRISSQQLQHTAAMPQPSMGTAAAWQQQPQVGGAGGGLPSMSPLGGVSAMSPGTFHQPPGAGSAMFASPSPPSASCSPAASLFPTAPQPQAANVSQLPQLAATPSPPPMGGLPASASEDDDFGFGDFVAVPAASAAPTGHSRSSSLQQQPQHQSEKTKARSDSDDPFASIDGGANRGGTQQHQKEQPSPFAQSNQGQTTAAFSVVDAPVPLQQPRTEREISDEWGDAFVAAAPPPPPPATVQAPTSAPSASPNNSLAPLPHAHPKEPAASLPAPAPATDEEDDWGDFTASMPQSQPAPPAPPAPAPPPPSQRLFGAFDDLVAQSGSATASTAVPVLSAGVSHGTQQPPSEAEAESTAVTRAAAEPGGPSLSSHAFSSLNMGTEGAHPTAEWTSHLQQHSQAEAGAGGDQLGQADFGVSLAQMDFEMHSPPASHAGTNLPNPSPQAESDFVLGHQGRFAFAFPPAAGEESVTKPPAEKAAAEQTQAVAHAGGMSGDSPASPFGDDVPVQAQNANSLQGVGGSHIGGASESVADKKDDFFSLGGGGNAAGVQRAAETGRDFFEETGGFGAGGGSGDFGDFMGAGLNDADFGDFRGAMDGVDEGEAPPPPPPPPPRPEKGGESGASSASAGGGVSSGFVFDGLGEEVGEKDLVGGLDVGDEPFEFVSSSGPPVDKGEEGLVGGGDSPFGDFQVGGADSSLNREESPFGDFNSFPAPAPASSSSSAQETGGSPFGDFPTGASTGMQVVQQNSGEWGAFEGGGALAAKEKTPPLSPKASRKKPPPPPPPSDPPPPRREVSPVPSRFSAFEGLVTCLDPSADSKGSGKGGADSSQDKWADLFALGEEDGTGASGSSDAVCRGLTFLRTAMKRYDEDLTFLEKNATGANETEESQRGAVMGLRLWTEAVAAAKARGDGWTAGVIARLGAVGEGLGEVTLECVGALEAAATKSTEGRSPKSPSRSPKSPKGKGKDKTDSSPSSRPSSALSVTPLSSADAAALLASDQFKAFLTGLRGLHRVLWRLFTASAPFLQPAQSSTVGGGEEKHLADAAVQTEESLLKAGGAWVRLVKTLRALLGDAPAVSTLPSLPSRQQTVRLPPLSHWVLVVGGGKGKDSHPFFFEAELHDARNGMTFSLKEAAALLVKRRVPVQDGGSLKSLMPLGPPAEKCAFCLLPAVPSLFSDSADLMARSCNWRGIRVHLVCANVLETYCESPEGCATSLQV</sequence>
<feature type="compositionally biased region" description="Polar residues" evidence="3">
    <location>
        <begin position="1159"/>
        <end position="1172"/>
    </location>
</feature>
<dbReference type="Gene3D" id="1.10.238.10">
    <property type="entry name" value="EF-hand"/>
    <property type="match status" value="1"/>
</dbReference>
<feature type="compositionally biased region" description="Low complexity" evidence="3">
    <location>
        <begin position="564"/>
        <end position="575"/>
    </location>
</feature>
<feature type="region of interest" description="Disordered" evidence="3">
    <location>
        <begin position="1365"/>
        <end position="1406"/>
    </location>
</feature>
<evidence type="ECO:0000256" key="1">
    <source>
        <dbReference type="ARBA" id="ARBA00022581"/>
    </source>
</evidence>
<gene>
    <name evidence="5" type="ORF">Cvel_6573</name>
</gene>
<evidence type="ECO:0000256" key="3">
    <source>
        <dbReference type="SAM" id="MobiDB-lite"/>
    </source>
</evidence>